<keyword evidence="1 6" id="KW-0597">Phosphoprotein</keyword>
<protein>
    <recommendedName>
        <fullName evidence="5">Sensory transduction protein RegX3</fullName>
    </recommendedName>
</protein>
<dbReference type="Gene3D" id="6.10.250.690">
    <property type="match status" value="1"/>
</dbReference>
<evidence type="ECO:0000259" key="10">
    <source>
        <dbReference type="PROSITE" id="PS51755"/>
    </source>
</evidence>
<dbReference type="InterPro" id="IPR036388">
    <property type="entry name" value="WH-like_DNA-bd_sf"/>
</dbReference>
<keyword evidence="4" id="KW-0804">Transcription</keyword>
<dbReference type="Pfam" id="PF00072">
    <property type="entry name" value="Response_reg"/>
    <property type="match status" value="1"/>
</dbReference>
<dbReference type="RefSeq" id="WP_358646815.1">
    <property type="nucleotide sequence ID" value="NZ_JBFACG010000042.1"/>
</dbReference>
<dbReference type="Gene3D" id="1.10.10.10">
    <property type="entry name" value="Winged helix-like DNA-binding domain superfamily/Winged helix DNA-binding domain"/>
    <property type="match status" value="1"/>
</dbReference>
<evidence type="ECO:0000256" key="2">
    <source>
        <dbReference type="ARBA" id="ARBA00023015"/>
    </source>
</evidence>
<gene>
    <name evidence="11" type="ORF">ACI2L5_19855</name>
</gene>
<evidence type="ECO:0000313" key="12">
    <source>
        <dbReference type="Proteomes" id="UP001620295"/>
    </source>
</evidence>
<accession>A0ABW8LMM9</accession>
<evidence type="ECO:0000256" key="7">
    <source>
        <dbReference type="PROSITE-ProRule" id="PRU01091"/>
    </source>
</evidence>
<feature type="compositionally biased region" description="Pro residues" evidence="8">
    <location>
        <begin position="128"/>
        <end position="140"/>
    </location>
</feature>
<dbReference type="SMART" id="SM00448">
    <property type="entry name" value="REC"/>
    <property type="match status" value="1"/>
</dbReference>
<dbReference type="Proteomes" id="UP001620295">
    <property type="component" value="Unassembled WGS sequence"/>
</dbReference>
<evidence type="ECO:0000313" key="11">
    <source>
        <dbReference type="EMBL" id="MFK4267172.1"/>
    </source>
</evidence>
<dbReference type="Gene3D" id="3.40.50.2300">
    <property type="match status" value="1"/>
</dbReference>
<evidence type="ECO:0000259" key="9">
    <source>
        <dbReference type="PROSITE" id="PS50110"/>
    </source>
</evidence>
<dbReference type="CDD" id="cd00383">
    <property type="entry name" value="trans_reg_C"/>
    <property type="match status" value="1"/>
</dbReference>
<evidence type="ECO:0000256" key="6">
    <source>
        <dbReference type="PROSITE-ProRule" id="PRU00169"/>
    </source>
</evidence>
<dbReference type="EMBL" id="JBJDQH010000006">
    <property type="protein sequence ID" value="MFK4267172.1"/>
    <property type="molecule type" value="Genomic_DNA"/>
</dbReference>
<dbReference type="SUPFAM" id="SSF46894">
    <property type="entry name" value="C-terminal effector domain of the bipartite response regulators"/>
    <property type="match status" value="1"/>
</dbReference>
<organism evidence="11 12">
    <name type="scientific">Streptomyces milbemycinicus</name>
    <dbReference type="NCBI Taxonomy" id="476552"/>
    <lineage>
        <taxon>Bacteria</taxon>
        <taxon>Bacillati</taxon>
        <taxon>Actinomycetota</taxon>
        <taxon>Actinomycetes</taxon>
        <taxon>Kitasatosporales</taxon>
        <taxon>Streptomycetaceae</taxon>
        <taxon>Streptomyces</taxon>
    </lineage>
</organism>
<dbReference type="InterPro" id="IPR011006">
    <property type="entry name" value="CheY-like_superfamily"/>
</dbReference>
<dbReference type="PANTHER" id="PTHR48111:SF72">
    <property type="entry name" value="SENSORY TRANSDUCTION PROTEIN REGX3"/>
    <property type="match status" value="1"/>
</dbReference>
<feature type="modified residue" description="4-aspartylphosphate" evidence="6">
    <location>
        <position position="49"/>
    </location>
</feature>
<dbReference type="SMART" id="SM00862">
    <property type="entry name" value="Trans_reg_C"/>
    <property type="match status" value="1"/>
</dbReference>
<feature type="region of interest" description="Disordered" evidence="8">
    <location>
        <begin position="120"/>
        <end position="159"/>
    </location>
</feature>
<dbReference type="Pfam" id="PF00486">
    <property type="entry name" value="Trans_reg_C"/>
    <property type="match status" value="1"/>
</dbReference>
<dbReference type="PROSITE" id="PS51755">
    <property type="entry name" value="OMPR_PHOB"/>
    <property type="match status" value="1"/>
</dbReference>
<dbReference type="SUPFAM" id="SSF52172">
    <property type="entry name" value="CheY-like"/>
    <property type="match status" value="1"/>
</dbReference>
<dbReference type="PANTHER" id="PTHR48111">
    <property type="entry name" value="REGULATOR OF RPOS"/>
    <property type="match status" value="1"/>
</dbReference>
<keyword evidence="12" id="KW-1185">Reference proteome</keyword>
<dbReference type="InterPro" id="IPR016032">
    <property type="entry name" value="Sig_transdc_resp-reg_C-effctor"/>
</dbReference>
<dbReference type="InterPro" id="IPR039420">
    <property type="entry name" value="WalR-like"/>
</dbReference>
<keyword evidence="2" id="KW-0805">Transcription regulation</keyword>
<dbReference type="InterPro" id="IPR001789">
    <property type="entry name" value="Sig_transdc_resp-reg_receiver"/>
</dbReference>
<evidence type="ECO:0000256" key="4">
    <source>
        <dbReference type="ARBA" id="ARBA00023163"/>
    </source>
</evidence>
<feature type="domain" description="Response regulatory" evidence="9">
    <location>
        <begin position="2"/>
        <end position="113"/>
    </location>
</feature>
<evidence type="ECO:0000256" key="5">
    <source>
        <dbReference type="ARBA" id="ARBA00041201"/>
    </source>
</evidence>
<dbReference type="InterPro" id="IPR001867">
    <property type="entry name" value="OmpR/PhoB-type_DNA-bd"/>
</dbReference>
<evidence type="ECO:0000256" key="8">
    <source>
        <dbReference type="SAM" id="MobiDB-lite"/>
    </source>
</evidence>
<feature type="DNA-binding region" description="OmpR/PhoB-type" evidence="7">
    <location>
        <begin position="154"/>
        <end position="249"/>
    </location>
</feature>
<proteinExistence type="predicted"/>
<dbReference type="PROSITE" id="PS50110">
    <property type="entry name" value="RESPONSE_REGULATORY"/>
    <property type="match status" value="1"/>
</dbReference>
<feature type="domain" description="OmpR/PhoB-type" evidence="10">
    <location>
        <begin position="154"/>
        <end position="249"/>
    </location>
</feature>
<comment type="caution">
    <text evidence="11">The sequence shown here is derived from an EMBL/GenBank/DDBJ whole genome shotgun (WGS) entry which is preliminary data.</text>
</comment>
<name>A0ABW8LMM9_9ACTN</name>
<keyword evidence="3 7" id="KW-0238">DNA-binding</keyword>
<reference evidence="11 12" key="1">
    <citation type="submission" date="2024-11" db="EMBL/GenBank/DDBJ databases">
        <title>The Natural Products Discovery Center: Release of the First 8490 Sequenced Strains for Exploring Actinobacteria Biosynthetic Diversity.</title>
        <authorList>
            <person name="Kalkreuter E."/>
            <person name="Kautsar S.A."/>
            <person name="Yang D."/>
            <person name="Bader C.D."/>
            <person name="Teijaro C.N."/>
            <person name="Fluegel L."/>
            <person name="Davis C.M."/>
            <person name="Simpson J.R."/>
            <person name="Lauterbach L."/>
            <person name="Steele A.D."/>
            <person name="Gui C."/>
            <person name="Meng S."/>
            <person name="Li G."/>
            <person name="Viehrig K."/>
            <person name="Ye F."/>
            <person name="Su P."/>
            <person name="Kiefer A.F."/>
            <person name="Nichols A."/>
            <person name="Cepeda A.J."/>
            <person name="Yan W."/>
            <person name="Fan B."/>
            <person name="Jiang Y."/>
            <person name="Adhikari A."/>
            <person name="Zheng C.-J."/>
            <person name="Schuster L."/>
            <person name="Cowan T.M."/>
            <person name="Smanski M.J."/>
            <person name="Chevrette M.G."/>
            <person name="De Carvalho L.P.S."/>
            <person name="Shen B."/>
        </authorList>
    </citation>
    <scope>NUCLEOTIDE SEQUENCE [LARGE SCALE GENOMIC DNA]</scope>
    <source>
        <strain evidence="11 12">NPDC020863</strain>
    </source>
</reference>
<evidence type="ECO:0000256" key="1">
    <source>
        <dbReference type="ARBA" id="ARBA00022553"/>
    </source>
</evidence>
<evidence type="ECO:0000256" key="3">
    <source>
        <dbReference type="ARBA" id="ARBA00023125"/>
    </source>
</evidence>
<sequence length="256" mass="28165">MYILIVEDDDRIAEALKQTLRVHGYESNYVGTGAAALTRLADAGLVLLDLGLPDLDGHEVCRRIRELSCVPVIVLSGRTEELDRVMALHMGADDFVAKPFSRYELVARIQAVLRRAGGCPQHAADPAAPAPVSPETPLPEPEPELHGPGQPPLQPLLQAGPIRLDPRTRKLFVDGSEVHITRKEFDLLAMLLEEPGAVMERQDIMCRVWDENWFGSTRTLDVHVGSLRSKLGHTEWIETVRGVGYRLAVPTAAAHA</sequence>